<evidence type="ECO:0000256" key="12">
    <source>
        <dbReference type="SAM" id="Coils"/>
    </source>
</evidence>
<dbReference type="Pfam" id="PF00152">
    <property type="entry name" value="tRNA-synt_2"/>
    <property type="match status" value="1"/>
</dbReference>
<dbReference type="NCBIfam" id="NF003483">
    <property type="entry name" value="PRK05159.1"/>
    <property type="match status" value="1"/>
</dbReference>
<dbReference type="Gene3D" id="3.30.930.10">
    <property type="entry name" value="Bira Bifunctional Protein, Domain 2"/>
    <property type="match status" value="1"/>
</dbReference>
<keyword evidence="6" id="KW-0547">Nucleotide-binding</keyword>
<dbReference type="GO" id="GO:0006422">
    <property type="term" value="P:aspartyl-tRNA aminoacylation"/>
    <property type="evidence" value="ECO:0007669"/>
    <property type="project" value="InterPro"/>
</dbReference>
<feature type="signal peptide" evidence="13">
    <location>
        <begin position="1"/>
        <end position="18"/>
    </location>
</feature>
<accession>A0A9W7E4Q5</accession>
<gene>
    <name evidence="15" type="ORF">TrST_g8445</name>
</gene>
<keyword evidence="9" id="KW-0030">Aminoacyl-tRNA synthetase</keyword>
<dbReference type="SUPFAM" id="SSF50249">
    <property type="entry name" value="Nucleic acid-binding proteins"/>
    <property type="match status" value="1"/>
</dbReference>
<feature type="chain" id="PRO_5040984771" description="aspartate--tRNA ligase" evidence="13">
    <location>
        <begin position="19"/>
        <end position="602"/>
    </location>
</feature>
<dbReference type="GO" id="GO:0005524">
    <property type="term" value="F:ATP binding"/>
    <property type="evidence" value="ECO:0007669"/>
    <property type="project" value="UniProtKB-KW"/>
</dbReference>
<sequence>MRFLCIVVFLMLTRPLTSFTPRLVSRLYPLQSLISSSSAQTDAPPLRPAFTQSRLFSQRPPSDMSQEEIDRAREERKAAKEAAKLAKAAKKAAAAEAARLEDLATQAKNDVKFTDSDAFCGDYETVASKTAGIMSYTKAADLVVGNQGWIRGRLQSIRIKGGSVFLVIRQNAFDTFQCCFFKADFDDATDQKTMLNYFKTLTAESIVDVYGDVVEAEVKSCSIGDKEMKIKKIHAVTKSVPVLPFELEDAARSPEEVEASQDTDRPFPILGQELRLDNRWMDLRVPANNAIFRVRSGICQLFRESLYSQGFMEIQTPKLIGGESESGSGVFKTDYFGQEACLAQSPQLYKQMAIASDFDRVFEVGPVFRAENSNTRRHLCEFVGLDLEMAINESYLETLTVAHNMFKHIFNGLETRFAKEMAIVREQYHSEPVQFTDEPCIVHWHDGIQMIKDAGFDVGDGMQDLTGAQELALGAAVKEKYGTDFFMLDQYPASIRPFYTMPMEDRRFSNSYDMFIRGQEICSGAQRCHDPALLREVIRSKGLGEALEEGGGLYDYVKAFENGVMPHAGAGIGCERVVFLALGLDNVRKASMFPRDPNRLTP</sequence>
<feature type="coiled-coil region" evidence="12">
    <location>
        <begin position="62"/>
        <end position="110"/>
    </location>
</feature>
<evidence type="ECO:0000256" key="8">
    <source>
        <dbReference type="ARBA" id="ARBA00022917"/>
    </source>
</evidence>
<dbReference type="InterPro" id="IPR012340">
    <property type="entry name" value="NA-bd_OB-fold"/>
</dbReference>
<dbReference type="InterPro" id="IPR006195">
    <property type="entry name" value="aa-tRNA-synth_II"/>
</dbReference>
<keyword evidence="4" id="KW-0963">Cytoplasm</keyword>
<organism evidence="15 16">
    <name type="scientific">Triparma strigata</name>
    <dbReference type="NCBI Taxonomy" id="1606541"/>
    <lineage>
        <taxon>Eukaryota</taxon>
        <taxon>Sar</taxon>
        <taxon>Stramenopiles</taxon>
        <taxon>Ochrophyta</taxon>
        <taxon>Bolidophyceae</taxon>
        <taxon>Parmales</taxon>
        <taxon>Triparmaceae</taxon>
        <taxon>Triparma</taxon>
    </lineage>
</organism>
<dbReference type="GO" id="GO:0017101">
    <property type="term" value="C:aminoacyl-tRNA synthetase multienzyme complex"/>
    <property type="evidence" value="ECO:0007669"/>
    <property type="project" value="TreeGrafter"/>
</dbReference>
<name>A0A9W7E4Q5_9STRA</name>
<dbReference type="PANTHER" id="PTHR43450">
    <property type="entry name" value="ASPARTYL-TRNA SYNTHETASE"/>
    <property type="match status" value="1"/>
</dbReference>
<dbReference type="GO" id="GO:0004815">
    <property type="term" value="F:aspartate-tRNA ligase activity"/>
    <property type="evidence" value="ECO:0007669"/>
    <property type="project" value="UniProtKB-EC"/>
</dbReference>
<dbReference type="EMBL" id="BRXY01000102">
    <property type="protein sequence ID" value="GMH65643.1"/>
    <property type="molecule type" value="Genomic_DNA"/>
</dbReference>
<comment type="subcellular location">
    <subcellularLocation>
        <location evidence="1">Cytoplasm</location>
    </subcellularLocation>
</comment>
<reference evidence="16" key="1">
    <citation type="journal article" date="2023" name="Commun. Biol.">
        <title>Genome analysis of Parmales, the sister group of diatoms, reveals the evolutionary specialization of diatoms from phago-mixotrophs to photoautotrophs.</title>
        <authorList>
            <person name="Ban H."/>
            <person name="Sato S."/>
            <person name="Yoshikawa S."/>
            <person name="Yamada K."/>
            <person name="Nakamura Y."/>
            <person name="Ichinomiya M."/>
            <person name="Sato N."/>
            <person name="Blanc-Mathieu R."/>
            <person name="Endo H."/>
            <person name="Kuwata A."/>
            <person name="Ogata H."/>
        </authorList>
    </citation>
    <scope>NUCLEOTIDE SEQUENCE [LARGE SCALE GENOMIC DNA]</scope>
    <source>
        <strain evidence="16">NIES 3701</strain>
    </source>
</reference>
<evidence type="ECO:0000256" key="2">
    <source>
        <dbReference type="ARBA" id="ARBA00005312"/>
    </source>
</evidence>
<comment type="catalytic activity">
    <reaction evidence="11">
        <text>tRNA(Asp) + L-aspartate + ATP = L-aspartyl-tRNA(Asp) + AMP + diphosphate</text>
        <dbReference type="Rhea" id="RHEA:19649"/>
        <dbReference type="Rhea" id="RHEA-COMP:9660"/>
        <dbReference type="Rhea" id="RHEA-COMP:9678"/>
        <dbReference type="ChEBI" id="CHEBI:29991"/>
        <dbReference type="ChEBI" id="CHEBI:30616"/>
        <dbReference type="ChEBI" id="CHEBI:33019"/>
        <dbReference type="ChEBI" id="CHEBI:78442"/>
        <dbReference type="ChEBI" id="CHEBI:78516"/>
        <dbReference type="ChEBI" id="CHEBI:456215"/>
        <dbReference type="EC" id="6.1.1.12"/>
    </reaction>
</comment>
<keyword evidence="8" id="KW-0648">Protein biosynthesis</keyword>
<evidence type="ECO:0000256" key="6">
    <source>
        <dbReference type="ARBA" id="ARBA00022741"/>
    </source>
</evidence>
<dbReference type="InterPro" id="IPR004523">
    <property type="entry name" value="Asp-tRNA_synthase_2"/>
</dbReference>
<evidence type="ECO:0000256" key="9">
    <source>
        <dbReference type="ARBA" id="ARBA00023146"/>
    </source>
</evidence>
<keyword evidence="13" id="KW-0732">Signal</keyword>
<evidence type="ECO:0000256" key="5">
    <source>
        <dbReference type="ARBA" id="ARBA00022598"/>
    </source>
</evidence>
<evidence type="ECO:0000256" key="7">
    <source>
        <dbReference type="ARBA" id="ARBA00022840"/>
    </source>
</evidence>
<dbReference type="Gene3D" id="2.40.50.140">
    <property type="entry name" value="Nucleic acid-binding proteins"/>
    <property type="match status" value="1"/>
</dbReference>
<dbReference type="CDD" id="cd04320">
    <property type="entry name" value="AspRS_cyto_N"/>
    <property type="match status" value="1"/>
</dbReference>
<dbReference type="PANTHER" id="PTHR43450:SF1">
    <property type="entry name" value="ASPARTATE--TRNA LIGASE, CYTOPLASMIC"/>
    <property type="match status" value="1"/>
</dbReference>
<dbReference type="AlphaFoldDB" id="A0A9W7E4Q5"/>
<dbReference type="GO" id="GO:0003723">
    <property type="term" value="F:RNA binding"/>
    <property type="evidence" value="ECO:0007669"/>
    <property type="project" value="TreeGrafter"/>
</dbReference>
<keyword evidence="16" id="KW-1185">Reference proteome</keyword>
<dbReference type="PROSITE" id="PS50862">
    <property type="entry name" value="AA_TRNA_LIGASE_II"/>
    <property type="match status" value="1"/>
</dbReference>
<comment type="similarity">
    <text evidence="2">Belongs to the class-II aminoacyl-tRNA synthetase family. Type 2 subfamily.</text>
</comment>
<evidence type="ECO:0000256" key="11">
    <source>
        <dbReference type="ARBA" id="ARBA00047904"/>
    </source>
</evidence>
<evidence type="ECO:0000256" key="10">
    <source>
        <dbReference type="ARBA" id="ARBA00033155"/>
    </source>
</evidence>
<feature type="domain" description="Aminoacyl-transfer RNA synthetases class-II family profile" evidence="14">
    <location>
        <begin position="292"/>
        <end position="602"/>
    </location>
</feature>
<comment type="caution">
    <text evidence="15">The sequence shown here is derived from an EMBL/GenBank/DDBJ whole genome shotgun (WGS) entry which is preliminary data.</text>
</comment>
<dbReference type="Pfam" id="PF01336">
    <property type="entry name" value="tRNA_anti-codon"/>
    <property type="match status" value="1"/>
</dbReference>
<keyword evidence="5" id="KW-0436">Ligase</keyword>
<keyword evidence="7" id="KW-0067">ATP-binding</keyword>
<dbReference type="InterPro" id="IPR045864">
    <property type="entry name" value="aa-tRNA-synth_II/BPL/LPL"/>
</dbReference>
<dbReference type="EC" id="6.1.1.12" evidence="3"/>
<dbReference type="Proteomes" id="UP001165085">
    <property type="component" value="Unassembled WGS sequence"/>
</dbReference>
<evidence type="ECO:0000313" key="15">
    <source>
        <dbReference type="EMBL" id="GMH65643.1"/>
    </source>
</evidence>
<evidence type="ECO:0000256" key="1">
    <source>
        <dbReference type="ARBA" id="ARBA00004496"/>
    </source>
</evidence>
<dbReference type="FunFam" id="3.30.930.10:FF:000038">
    <property type="entry name" value="Aspartate--tRNA ligase"/>
    <property type="match status" value="1"/>
</dbReference>
<evidence type="ECO:0000259" key="14">
    <source>
        <dbReference type="PROSITE" id="PS50862"/>
    </source>
</evidence>
<evidence type="ECO:0000256" key="4">
    <source>
        <dbReference type="ARBA" id="ARBA00022490"/>
    </source>
</evidence>
<keyword evidence="12" id="KW-0175">Coiled coil</keyword>
<protein>
    <recommendedName>
        <fullName evidence="3">aspartate--tRNA ligase</fullName>
        <ecNumber evidence="3">6.1.1.12</ecNumber>
    </recommendedName>
    <alternativeName>
        <fullName evidence="10">Aspartyl-tRNA synthetase</fullName>
    </alternativeName>
</protein>
<dbReference type="NCBIfam" id="TIGR00458">
    <property type="entry name" value="aspS_nondisc"/>
    <property type="match status" value="1"/>
</dbReference>
<dbReference type="InterPro" id="IPR004365">
    <property type="entry name" value="NA-bd_OB_tRNA"/>
</dbReference>
<dbReference type="HAMAP" id="MF_02075">
    <property type="entry name" value="Asp_tRNA_synth_type2"/>
    <property type="match status" value="1"/>
</dbReference>
<dbReference type="InterPro" id="IPR002312">
    <property type="entry name" value="Asp/Asn-tRNA-synth_IIb"/>
</dbReference>
<dbReference type="GO" id="GO:0005829">
    <property type="term" value="C:cytosol"/>
    <property type="evidence" value="ECO:0007669"/>
    <property type="project" value="TreeGrafter"/>
</dbReference>
<evidence type="ECO:0000256" key="3">
    <source>
        <dbReference type="ARBA" id="ARBA00012841"/>
    </source>
</evidence>
<dbReference type="InterPro" id="IPR004364">
    <property type="entry name" value="Aa-tRNA-synt_II"/>
</dbReference>
<dbReference type="CDD" id="cd00776">
    <property type="entry name" value="AsxRS_core"/>
    <property type="match status" value="1"/>
</dbReference>
<dbReference type="PRINTS" id="PR01042">
    <property type="entry name" value="TRNASYNTHASP"/>
</dbReference>
<dbReference type="SUPFAM" id="SSF55681">
    <property type="entry name" value="Class II aaRS and biotin synthetases"/>
    <property type="match status" value="1"/>
</dbReference>
<dbReference type="OrthoDB" id="372395at2759"/>
<proteinExistence type="inferred from homology"/>
<evidence type="ECO:0000256" key="13">
    <source>
        <dbReference type="SAM" id="SignalP"/>
    </source>
</evidence>
<evidence type="ECO:0000313" key="16">
    <source>
        <dbReference type="Proteomes" id="UP001165085"/>
    </source>
</evidence>